<comment type="similarity">
    <text evidence="6">Belongs to the AAA ATPase family. Highly divergent.</text>
</comment>
<evidence type="ECO:0000313" key="9">
    <source>
        <dbReference type="EMBL" id="QCI07114.1"/>
    </source>
</evidence>
<dbReference type="InterPro" id="IPR027417">
    <property type="entry name" value="P-loop_NTPase"/>
</dbReference>
<keyword evidence="2" id="KW-0150">Chloroplast</keyword>
<name>A0A4D6WTH5_9FLOR</name>
<dbReference type="InterPro" id="IPR052381">
    <property type="entry name" value="AAA_domain_protein"/>
</dbReference>
<dbReference type="PANTHER" id="PTHR42960">
    <property type="entry name" value="YCF46 PROTEIN"/>
    <property type="match status" value="1"/>
</dbReference>
<sequence>MRFEQKLKLLISSRHLFIYVVTNEEERLEYVIDKIICQEFNSSIYSWDFIDGYTSNPNYLGRAQRNPLAALEFIETLDFNATKVFILKDFHLFINDLSIIRKMKNLSKKLKNINFNIIIVASEINIPILLKDNISLLEFPKPNLEEISSELKRLFNVLNINIKYKFDFDNLAFACRGMSMNFIRKLIAKLVFIERSPSYIFNLITEEKKQFIQQTDVLHFCSVSDTIQDIGGLFFLKQWLQKRSNAFSKQAQSYGLPTPKGLLLVGIQGTGKSLSAKVIAQYWRLPLFRLDVGKIFGGVVGESEKNIRNVIKLSEDLSPCVLWIDEIDKAFNRLTASTDSGTSNRVLSTLLTWLSEKKKQVFIVATANDVLSLPSEMLRKGRFDEIFFLNLPNLEERQMIFQIHLMKVRPLTWKQYNVEYLSKITKNFSGSEIQQSIIEAMNNAFYEKRDFNNNDIINAISDIIPLAFTDHTKIKSMQEWAELGKIRLASK</sequence>
<proteinExistence type="inferred from homology"/>
<dbReference type="GO" id="GO:0005524">
    <property type="term" value="F:ATP binding"/>
    <property type="evidence" value="ECO:0007669"/>
    <property type="project" value="UniProtKB-KW"/>
</dbReference>
<dbReference type="Gene3D" id="3.40.50.300">
    <property type="entry name" value="P-loop containing nucleotide triphosphate hydrolases"/>
    <property type="match status" value="1"/>
</dbReference>
<dbReference type="InterPro" id="IPR003959">
    <property type="entry name" value="ATPase_AAA_core"/>
</dbReference>
<dbReference type="InterPro" id="IPR003593">
    <property type="entry name" value="AAA+_ATPase"/>
</dbReference>
<protein>
    <recommendedName>
        <fullName evidence="7">Uncharacterized AAA domain-containing protein ycf46</fullName>
    </recommendedName>
</protein>
<dbReference type="Gene3D" id="1.10.8.60">
    <property type="match status" value="1"/>
</dbReference>
<comment type="subcellular location">
    <subcellularLocation>
        <location evidence="1">Plastid</location>
        <location evidence="1">Chloroplast</location>
    </subcellularLocation>
</comment>
<gene>
    <name evidence="9" type="primary">ycf46</name>
</gene>
<keyword evidence="5" id="KW-0067">ATP-binding</keyword>
<evidence type="ECO:0000259" key="8">
    <source>
        <dbReference type="SMART" id="SM00382"/>
    </source>
</evidence>
<dbReference type="EMBL" id="MK814680">
    <property type="protein sequence ID" value="QCI07114.1"/>
    <property type="molecule type" value="Genomic_DNA"/>
</dbReference>
<evidence type="ECO:0000256" key="2">
    <source>
        <dbReference type="ARBA" id="ARBA00022528"/>
    </source>
</evidence>
<evidence type="ECO:0000256" key="4">
    <source>
        <dbReference type="ARBA" id="ARBA00022741"/>
    </source>
</evidence>
<evidence type="ECO:0000256" key="7">
    <source>
        <dbReference type="ARBA" id="ARBA00040480"/>
    </source>
</evidence>
<dbReference type="GO" id="GO:0016887">
    <property type="term" value="F:ATP hydrolysis activity"/>
    <property type="evidence" value="ECO:0007669"/>
    <property type="project" value="InterPro"/>
</dbReference>
<dbReference type="GO" id="GO:0009507">
    <property type="term" value="C:chloroplast"/>
    <property type="evidence" value="ECO:0007669"/>
    <property type="project" value="UniProtKB-SubCell"/>
</dbReference>
<reference evidence="9" key="2">
    <citation type="submission" date="2019-04" db="EMBL/GenBank/DDBJ databases">
        <authorList>
            <person name="Pasella M."/>
        </authorList>
    </citation>
    <scope>NUCLEOTIDE SEQUENCE</scope>
    <source>
        <strain evidence="9">HV05551</strain>
    </source>
</reference>
<feature type="domain" description="AAA+ ATPase" evidence="8">
    <location>
        <begin position="258"/>
        <end position="393"/>
    </location>
</feature>
<accession>A0A4D6WTH5</accession>
<geneLocation type="plastid" evidence="9"/>
<dbReference type="Pfam" id="PF00004">
    <property type="entry name" value="AAA"/>
    <property type="match status" value="1"/>
</dbReference>
<dbReference type="AlphaFoldDB" id="A0A4D6WTH5"/>
<dbReference type="PANTHER" id="PTHR42960:SF1">
    <property type="entry name" value="YCF46 PROTEIN"/>
    <property type="match status" value="1"/>
</dbReference>
<evidence type="ECO:0000256" key="1">
    <source>
        <dbReference type="ARBA" id="ARBA00004229"/>
    </source>
</evidence>
<evidence type="ECO:0000256" key="5">
    <source>
        <dbReference type="ARBA" id="ARBA00022840"/>
    </source>
</evidence>
<reference evidence="9" key="1">
    <citation type="journal article" date="2019" name="Mol. Phylogenet. Evol.">
        <title>Morphological evolution and classification of the red algal order Ceramiales inferred using plastid phylogenomics.</title>
        <authorList>
            <person name="Diaz-Tapia P."/>
            <person name="Pasella M.M."/>
            <person name="Verbruggen H."/>
            <person name="Maggs C.A."/>
        </authorList>
    </citation>
    <scope>NUCLEOTIDE SEQUENCE</scope>
    <source>
        <strain evidence="9">HV05551</strain>
    </source>
</reference>
<dbReference type="SUPFAM" id="SSF52540">
    <property type="entry name" value="P-loop containing nucleoside triphosphate hydrolases"/>
    <property type="match status" value="1"/>
</dbReference>
<organism evidence="9">
    <name type="scientific">Hypnea pannosa</name>
    <dbReference type="NCBI Taxonomy" id="105607"/>
    <lineage>
        <taxon>Eukaryota</taxon>
        <taxon>Rhodophyta</taxon>
        <taxon>Florideophyceae</taxon>
        <taxon>Rhodymeniophycidae</taxon>
        <taxon>Gigartinales</taxon>
        <taxon>Hypneaceae</taxon>
        <taxon>Hypnea</taxon>
    </lineage>
</organism>
<dbReference type="SMART" id="SM00382">
    <property type="entry name" value="AAA"/>
    <property type="match status" value="1"/>
</dbReference>
<evidence type="ECO:0000256" key="6">
    <source>
        <dbReference type="ARBA" id="ARBA00038088"/>
    </source>
</evidence>
<keyword evidence="4" id="KW-0547">Nucleotide-binding</keyword>
<dbReference type="CDD" id="cd19507">
    <property type="entry name" value="RecA-like_Ycf46-like"/>
    <property type="match status" value="1"/>
</dbReference>
<evidence type="ECO:0000256" key="3">
    <source>
        <dbReference type="ARBA" id="ARBA00022640"/>
    </source>
</evidence>
<keyword evidence="3 9" id="KW-0934">Plastid</keyword>